<dbReference type="EMBL" id="CADCXU010022956">
    <property type="protein sequence ID" value="CAB0010270.1"/>
    <property type="molecule type" value="Genomic_DNA"/>
</dbReference>
<dbReference type="AlphaFoldDB" id="A0A6H5H3A7"/>
<proteinExistence type="predicted"/>
<gene>
    <name evidence="1" type="ORF">NTEN_LOCUS15317</name>
</gene>
<sequence>MKLHKRTCARVVDSRNRSGYGLMSRAGRLVRLDRPARHRPARVPAEQSVSMAGESALDQCSNGIVFSCVKLLKIEGDMAILSGKAFKLVGSERHLGLLLTVRLQRMSGRPFSRTSASSPS</sequence>
<reference evidence="1 2" key="1">
    <citation type="submission" date="2020-02" db="EMBL/GenBank/DDBJ databases">
        <authorList>
            <person name="Ferguson B K."/>
        </authorList>
    </citation>
    <scope>NUCLEOTIDE SEQUENCE [LARGE SCALE GENOMIC DNA]</scope>
</reference>
<dbReference type="Proteomes" id="UP000479000">
    <property type="component" value="Unassembled WGS sequence"/>
</dbReference>
<accession>A0A6H5H3A7</accession>
<organism evidence="1 2">
    <name type="scientific">Nesidiocoris tenuis</name>
    <dbReference type="NCBI Taxonomy" id="355587"/>
    <lineage>
        <taxon>Eukaryota</taxon>
        <taxon>Metazoa</taxon>
        <taxon>Ecdysozoa</taxon>
        <taxon>Arthropoda</taxon>
        <taxon>Hexapoda</taxon>
        <taxon>Insecta</taxon>
        <taxon>Pterygota</taxon>
        <taxon>Neoptera</taxon>
        <taxon>Paraneoptera</taxon>
        <taxon>Hemiptera</taxon>
        <taxon>Heteroptera</taxon>
        <taxon>Panheteroptera</taxon>
        <taxon>Cimicomorpha</taxon>
        <taxon>Miridae</taxon>
        <taxon>Dicyphina</taxon>
        <taxon>Nesidiocoris</taxon>
    </lineage>
</organism>
<evidence type="ECO:0000313" key="1">
    <source>
        <dbReference type="EMBL" id="CAB0010270.1"/>
    </source>
</evidence>
<protein>
    <submittedName>
        <fullName evidence="1">Uncharacterized protein</fullName>
    </submittedName>
</protein>
<keyword evidence="2" id="KW-1185">Reference proteome</keyword>
<evidence type="ECO:0000313" key="2">
    <source>
        <dbReference type="Proteomes" id="UP000479000"/>
    </source>
</evidence>
<name>A0A6H5H3A7_9HEMI</name>